<dbReference type="Pfam" id="PF00903">
    <property type="entry name" value="Glyoxalase"/>
    <property type="match status" value="1"/>
</dbReference>
<evidence type="ECO:0000313" key="4">
    <source>
        <dbReference type="EMBL" id="ABD82576.1"/>
    </source>
</evidence>
<dbReference type="Pfam" id="PF03795">
    <property type="entry name" value="YCII"/>
    <property type="match status" value="1"/>
</dbReference>
<dbReference type="EMBL" id="CP000282">
    <property type="protein sequence ID" value="ABD82576.1"/>
    <property type="molecule type" value="Genomic_DNA"/>
</dbReference>
<dbReference type="Gene3D" id="3.30.70.1060">
    <property type="entry name" value="Dimeric alpha+beta barrel"/>
    <property type="match status" value="1"/>
</dbReference>
<organism evidence="4 5">
    <name type="scientific">Saccharophagus degradans (strain 2-40 / ATCC 43961 / DSM 17024)</name>
    <dbReference type="NCBI Taxonomy" id="203122"/>
    <lineage>
        <taxon>Bacteria</taxon>
        <taxon>Pseudomonadati</taxon>
        <taxon>Pseudomonadota</taxon>
        <taxon>Gammaproteobacteria</taxon>
        <taxon>Cellvibrionales</taxon>
        <taxon>Cellvibrionaceae</taxon>
        <taxon>Saccharophagus</taxon>
    </lineage>
</organism>
<dbReference type="InterPro" id="IPR011008">
    <property type="entry name" value="Dimeric_a/b-barrel"/>
</dbReference>
<dbReference type="InterPro" id="IPR004360">
    <property type="entry name" value="Glyas_Fos-R_dOase_dom"/>
</dbReference>
<proteinExistence type="inferred from homology"/>
<dbReference type="CDD" id="cd06588">
    <property type="entry name" value="PhnB_like"/>
    <property type="match status" value="1"/>
</dbReference>
<gene>
    <name evidence="4" type="ordered locus">Sde_3321</name>
</gene>
<dbReference type="PANTHER" id="PTHR35174:SF4">
    <property type="entry name" value="BLL7163 PROTEIN"/>
    <property type="match status" value="1"/>
</dbReference>
<feature type="domain" description="Glyoxalase/fosfomycin resistance/dioxygenase" evidence="2">
    <location>
        <begin position="149"/>
        <end position="275"/>
    </location>
</feature>
<dbReference type="SUPFAM" id="SSF54909">
    <property type="entry name" value="Dimeric alpha+beta barrel"/>
    <property type="match status" value="1"/>
</dbReference>
<dbReference type="InterPro" id="IPR029068">
    <property type="entry name" value="Glyas_Bleomycin-R_OHBP_Dase"/>
</dbReference>
<dbReference type="OrthoDB" id="9795306at2"/>
<dbReference type="Proteomes" id="UP000001947">
    <property type="component" value="Chromosome"/>
</dbReference>
<dbReference type="eggNOG" id="COG2764">
    <property type="taxonomic scope" value="Bacteria"/>
</dbReference>
<protein>
    <submittedName>
        <fullName evidence="4">Histidine kinase</fullName>
        <ecNumber evidence="4">2.7.3.-</ecNumber>
    </submittedName>
</protein>
<dbReference type="InterPro" id="IPR005545">
    <property type="entry name" value="YCII"/>
</dbReference>
<dbReference type="SUPFAM" id="SSF54593">
    <property type="entry name" value="Glyoxalase/Bleomycin resistance protein/Dihydroxybiphenyl dioxygenase"/>
    <property type="match status" value="1"/>
</dbReference>
<evidence type="ECO:0000259" key="2">
    <source>
        <dbReference type="Pfam" id="PF00903"/>
    </source>
</evidence>
<keyword evidence="5" id="KW-1185">Reference proteome</keyword>
<evidence type="ECO:0000259" key="3">
    <source>
        <dbReference type="Pfam" id="PF03795"/>
    </source>
</evidence>
<dbReference type="HOGENOM" id="CLU_1007654_0_0_6"/>
<evidence type="ECO:0000256" key="1">
    <source>
        <dbReference type="ARBA" id="ARBA00007689"/>
    </source>
</evidence>
<accession>Q21FF3</accession>
<dbReference type="KEGG" id="sde:Sde_3321"/>
<feature type="domain" description="YCII-related" evidence="3">
    <location>
        <begin position="1"/>
        <end position="113"/>
    </location>
</feature>
<dbReference type="Gene3D" id="3.10.180.10">
    <property type="entry name" value="2,3-Dihydroxybiphenyl 1,2-Dioxygenase, domain 1"/>
    <property type="match status" value="1"/>
</dbReference>
<dbReference type="GO" id="GO:0016301">
    <property type="term" value="F:kinase activity"/>
    <property type="evidence" value="ECO:0007669"/>
    <property type="project" value="UniProtKB-KW"/>
</dbReference>
<dbReference type="AlphaFoldDB" id="Q21FF3"/>
<dbReference type="eggNOG" id="COG3795">
    <property type="taxonomic scope" value="Bacteria"/>
</dbReference>
<keyword evidence="4" id="KW-0808">Transferase</keyword>
<dbReference type="InterPro" id="IPR028973">
    <property type="entry name" value="PhnB-like"/>
</dbReference>
<dbReference type="PANTHER" id="PTHR35174">
    <property type="entry name" value="BLL7171 PROTEIN-RELATED"/>
    <property type="match status" value="1"/>
</dbReference>
<dbReference type="STRING" id="203122.Sde_3321"/>
<name>Q21FF3_SACD2</name>
<dbReference type="RefSeq" id="WP_011469792.1">
    <property type="nucleotide sequence ID" value="NC_007912.1"/>
</dbReference>
<evidence type="ECO:0000313" key="5">
    <source>
        <dbReference type="Proteomes" id="UP000001947"/>
    </source>
</evidence>
<keyword evidence="4" id="KW-0418">Kinase</keyword>
<comment type="similarity">
    <text evidence="1">Belongs to the YciI family.</text>
</comment>
<dbReference type="EC" id="2.7.3.-" evidence="4"/>
<reference evidence="4 5" key="1">
    <citation type="journal article" date="2008" name="PLoS Genet.">
        <title>Complete genome sequence of the complex carbohydrate-degrading marine bacterium, Saccharophagus degradans strain 2-40 T.</title>
        <authorList>
            <person name="Weiner R.M."/>
            <person name="Taylor L.E.II."/>
            <person name="Henrissat B."/>
            <person name="Hauser L."/>
            <person name="Land M."/>
            <person name="Coutinho P.M."/>
            <person name="Rancurel C."/>
            <person name="Saunders E.H."/>
            <person name="Longmire A.G."/>
            <person name="Zhang H."/>
            <person name="Bayer E.A."/>
            <person name="Gilbert H.J."/>
            <person name="Larimer F."/>
            <person name="Zhulin I.B."/>
            <person name="Ekborg N.A."/>
            <person name="Lamed R."/>
            <person name="Richardson P.M."/>
            <person name="Borovok I."/>
            <person name="Hutcheson S."/>
        </authorList>
    </citation>
    <scope>NUCLEOTIDE SEQUENCE [LARGE SCALE GENOMIC DNA]</scope>
    <source>
        <strain evidence="5">2-40 / ATCC 43961 / DSM 17024</strain>
    </source>
</reference>
<dbReference type="GeneID" id="98614942"/>
<sequence length="284" mass="31325">MRVMVIVKASPDSEAGKMPSEELMSAMGQFNEGLVKAGLMEAGDGLKPSREGWRVRFEGKERTLIKGPFAETNELIAGYWVWNVASMEEALDWVQKCPNPMENEVSDIEIRPFFEMDDFAEQDTGGELGKHEEELRSAIAVQKSNVTSYLFFAGRCEEALSFYQKHLGAVLSSSSRFSECPDPLPPELLEEGFDNKIMHCEFKIGDTTFFASDGCSSAEKPGGFGLSIALNTEEDVRRIFGALASEGEIVMPLGKTFFSPLFGQVKDPFGVQWMVLIAADAASE</sequence>